<accession>A0A7S3NJR3</accession>
<dbReference type="InterPro" id="IPR036820">
    <property type="entry name" value="Archease_dom_sf"/>
</dbReference>
<dbReference type="InterPro" id="IPR002804">
    <property type="entry name" value="Archease"/>
</dbReference>
<name>A0A7S3NJR3_9STRA</name>
<evidence type="ECO:0000256" key="3">
    <source>
        <dbReference type="ARBA" id="ARBA00022723"/>
    </source>
</evidence>
<organism evidence="6">
    <name type="scientific">Aureoumbra lagunensis</name>
    <dbReference type="NCBI Taxonomy" id="44058"/>
    <lineage>
        <taxon>Eukaryota</taxon>
        <taxon>Sar</taxon>
        <taxon>Stramenopiles</taxon>
        <taxon>Ochrophyta</taxon>
        <taxon>Pelagophyceae</taxon>
        <taxon>Pelagomonadales</taxon>
        <taxon>Aureoumbra</taxon>
    </lineage>
</organism>
<keyword evidence="2" id="KW-0819">tRNA processing</keyword>
<dbReference type="GO" id="GO:0072669">
    <property type="term" value="C:tRNA-splicing ligase complex"/>
    <property type="evidence" value="ECO:0007669"/>
    <property type="project" value="TreeGrafter"/>
</dbReference>
<dbReference type="AlphaFoldDB" id="A0A7S3NJR3"/>
<dbReference type="PANTHER" id="PTHR12682">
    <property type="entry name" value="ARCHEASE"/>
    <property type="match status" value="1"/>
</dbReference>
<sequence length="223" mass="25149">MSEWMALPPRRKRGVKRPAVEAEEEITTYAERAIENAAKVDQAVAARSACSRAKPLDTSSRSEGNYEHLDHTADVQFHAWGSDLQAAFSALGNCFFDYVTQRSTIQAIHEDSFTVDATDLHALVFRFLDELLFRFSADGLVCANVTITQLERGETNTTKEETNNNEIQASNDRKPWKITVHTIGENFDLSKHPQGTEVKAITYSNMQVHRNDDRTDIFVIVDI</sequence>
<dbReference type="SUPFAM" id="SSF69819">
    <property type="entry name" value="MTH1598-like"/>
    <property type="match status" value="1"/>
</dbReference>
<comment type="similarity">
    <text evidence="1">Belongs to the archease family.</text>
</comment>
<evidence type="ECO:0000256" key="1">
    <source>
        <dbReference type="ARBA" id="ARBA00007963"/>
    </source>
</evidence>
<evidence type="ECO:0000259" key="5">
    <source>
        <dbReference type="Pfam" id="PF01951"/>
    </source>
</evidence>
<dbReference type="GO" id="GO:0046872">
    <property type="term" value="F:metal ion binding"/>
    <property type="evidence" value="ECO:0007669"/>
    <property type="project" value="UniProtKB-KW"/>
</dbReference>
<dbReference type="GO" id="GO:0006388">
    <property type="term" value="P:tRNA splicing, via endonucleolytic cleavage and ligation"/>
    <property type="evidence" value="ECO:0007669"/>
    <property type="project" value="TreeGrafter"/>
</dbReference>
<keyword evidence="3" id="KW-0479">Metal-binding</keyword>
<evidence type="ECO:0000256" key="4">
    <source>
        <dbReference type="ARBA" id="ARBA00022837"/>
    </source>
</evidence>
<protein>
    <recommendedName>
        <fullName evidence="5">Archease domain-containing protein</fullName>
    </recommendedName>
</protein>
<dbReference type="PANTHER" id="PTHR12682:SF11">
    <property type="entry name" value="PROTEIN ARCHEASE"/>
    <property type="match status" value="1"/>
</dbReference>
<dbReference type="InterPro" id="IPR023572">
    <property type="entry name" value="Archease_dom"/>
</dbReference>
<evidence type="ECO:0000256" key="2">
    <source>
        <dbReference type="ARBA" id="ARBA00022694"/>
    </source>
</evidence>
<gene>
    <name evidence="6" type="ORF">ALAG00032_LOCUS5922</name>
</gene>
<feature type="domain" description="Archease" evidence="5">
    <location>
        <begin position="66"/>
        <end position="223"/>
    </location>
</feature>
<evidence type="ECO:0000313" key="6">
    <source>
        <dbReference type="EMBL" id="CAE0365180.1"/>
    </source>
</evidence>
<reference evidence="6" key="1">
    <citation type="submission" date="2021-01" db="EMBL/GenBank/DDBJ databases">
        <authorList>
            <person name="Corre E."/>
            <person name="Pelletier E."/>
            <person name="Niang G."/>
            <person name="Scheremetjew M."/>
            <person name="Finn R."/>
            <person name="Kale V."/>
            <person name="Holt S."/>
            <person name="Cochrane G."/>
            <person name="Meng A."/>
            <person name="Brown T."/>
            <person name="Cohen L."/>
        </authorList>
    </citation>
    <scope>NUCLEOTIDE SEQUENCE</scope>
    <source>
        <strain evidence="6">CCMP1510</strain>
    </source>
</reference>
<dbReference type="EMBL" id="HBIJ01008373">
    <property type="protein sequence ID" value="CAE0365180.1"/>
    <property type="molecule type" value="Transcribed_RNA"/>
</dbReference>
<proteinExistence type="inferred from homology"/>
<dbReference type="Gene3D" id="3.55.10.10">
    <property type="entry name" value="Archease domain"/>
    <property type="match status" value="1"/>
</dbReference>
<keyword evidence="4" id="KW-0106">Calcium</keyword>
<dbReference type="Pfam" id="PF01951">
    <property type="entry name" value="Archease"/>
    <property type="match status" value="1"/>
</dbReference>